<gene>
    <name evidence="2" type="ORF">BDQ94DRAFT_162532</name>
</gene>
<organism evidence="2 3">
    <name type="scientific">Aspergillus welwitschiae</name>
    <dbReference type="NCBI Taxonomy" id="1341132"/>
    <lineage>
        <taxon>Eukaryota</taxon>
        <taxon>Fungi</taxon>
        <taxon>Dikarya</taxon>
        <taxon>Ascomycota</taxon>
        <taxon>Pezizomycotina</taxon>
        <taxon>Eurotiomycetes</taxon>
        <taxon>Eurotiomycetidae</taxon>
        <taxon>Eurotiales</taxon>
        <taxon>Aspergillaceae</taxon>
        <taxon>Aspergillus</taxon>
        <taxon>Aspergillus subgen. Circumdati</taxon>
    </lineage>
</organism>
<evidence type="ECO:0000256" key="1">
    <source>
        <dbReference type="SAM" id="MobiDB-lite"/>
    </source>
</evidence>
<dbReference type="EMBL" id="KZ852073">
    <property type="protein sequence ID" value="RDH28735.1"/>
    <property type="molecule type" value="Genomic_DNA"/>
</dbReference>
<evidence type="ECO:0000313" key="3">
    <source>
        <dbReference type="Proteomes" id="UP000253729"/>
    </source>
</evidence>
<dbReference type="RefSeq" id="XP_026621757.1">
    <property type="nucleotide sequence ID" value="XM_026769571.1"/>
</dbReference>
<evidence type="ECO:0000313" key="2">
    <source>
        <dbReference type="EMBL" id="RDH28735.1"/>
    </source>
</evidence>
<name>A0A3F3PP80_9EURO</name>
<dbReference type="GeneID" id="38137927"/>
<keyword evidence="3" id="KW-1185">Reference proteome</keyword>
<accession>A0A3F3PP80</accession>
<reference evidence="2 3" key="1">
    <citation type="submission" date="2018-07" db="EMBL/GenBank/DDBJ databases">
        <title>The genomes of Aspergillus section Nigri reveals drivers in fungal speciation.</title>
        <authorList>
            <consortium name="DOE Joint Genome Institute"/>
            <person name="Vesth T.C."/>
            <person name="Nybo J."/>
            <person name="Theobald S."/>
            <person name="Brandl J."/>
            <person name="Frisvad J.C."/>
            <person name="Nielsen K.F."/>
            <person name="Lyhne E.K."/>
            <person name="Kogle M.E."/>
            <person name="Kuo A."/>
            <person name="Riley R."/>
            <person name="Clum A."/>
            <person name="Nolan M."/>
            <person name="Lipzen A."/>
            <person name="Salamov A."/>
            <person name="Henrissat B."/>
            <person name="Wiebenga A."/>
            <person name="De vries R.P."/>
            <person name="Grigoriev I.V."/>
            <person name="Mortensen U.H."/>
            <person name="Andersen M.R."/>
            <person name="Baker S.E."/>
        </authorList>
    </citation>
    <scope>NUCLEOTIDE SEQUENCE [LARGE SCALE GENOMIC DNA]</scope>
    <source>
        <strain evidence="2 3">CBS 139.54b</strain>
    </source>
</reference>
<sequence>MAVGKIFLQTKNPQWAFHCLFSEFFLAKGRHGSIASEDLLTGLSVYGVDQSQRGLPIIGRMLFADPSYVIIFLMNLGLLSELCLTLGKWRESRLRAPGTSSFAVDAARCSCHYHLIRSRIRTQCNASEGKGPKIRWEIQGGKGAVRRKQGSVILSRAFTQREPGTLRLCMEKLRSPTRWEELLSTIPLFQKRLMHAYFLNAASAQRSDLWRPGSAEGQCDASLGLGPRNAAAAEAKKEWWWSTIVRLPFTWSVVAEGIPIFRRSKRINPRAKGFGILELAAAFAVEGKTNRQGMGPRDTDRGWQQQQKQQHFIADKPVRPPRTNPSKTTRLKSGYRIGRQRPKASSVELLEQS</sequence>
<dbReference type="Proteomes" id="UP000253729">
    <property type="component" value="Unassembled WGS sequence"/>
</dbReference>
<dbReference type="AlphaFoldDB" id="A0A3F3PP80"/>
<protein>
    <submittedName>
        <fullName evidence="2">Uncharacterized protein</fullName>
    </submittedName>
</protein>
<feature type="region of interest" description="Disordered" evidence="1">
    <location>
        <begin position="289"/>
        <end position="353"/>
    </location>
</feature>
<proteinExistence type="predicted"/>